<keyword evidence="2" id="KW-1185">Reference proteome</keyword>
<evidence type="ECO:0000313" key="1">
    <source>
        <dbReference type="EMBL" id="KGN94595.1"/>
    </source>
</evidence>
<evidence type="ECO:0000313" key="2">
    <source>
        <dbReference type="Proteomes" id="UP000030146"/>
    </source>
</evidence>
<dbReference type="EMBL" id="JRAK01000011">
    <property type="protein sequence ID" value="KGN94595.1"/>
    <property type="molecule type" value="Genomic_DNA"/>
</dbReference>
<dbReference type="RefSeq" id="WP_039423089.1">
    <property type="nucleotide sequence ID" value="NZ_JRAK01000011.1"/>
</dbReference>
<dbReference type="Proteomes" id="UP000030146">
    <property type="component" value="Unassembled WGS sequence"/>
</dbReference>
<evidence type="ECO:0008006" key="3">
    <source>
        <dbReference type="Google" id="ProtNLM"/>
    </source>
</evidence>
<dbReference type="PATRIC" id="fig|111105.18.peg.1737"/>
<sequence>MEILTFELIQHTPIIHFQAGDMGATLRASEVKPKLDRYLCKNFPHRTKGHETDLMGDKTNTKLSLNYKMSFRAKNIKTWNIEKNNAPMFFGNLSNDPENRDKKALSVASGGVTMTIIINEESQKEFFTKKCIANFFLLHNFGTRQSKGYGSFTLREDSEDCIWERANKIYEDLAFKIRIGIYADKLRSINFQGSKTREIIAFYKVIFKGIEYLYRSLRSGINEYRKNKNSDYKTEDENIFYMKPAIYCYAKHLGCNWDKFYIKRKIAQKIPNIKYSNQDKKKIEKLKRDKTNANEENDTSTPYYDFRDMLGFSTVETWNYYNKIKIQKEYTTLHNGKIEKINRMKSPIQFKPIFLRNNDNSGYELWVFIGIFEEEVGLTGLLNSKAQVKVTAKKGLLGNGKATENFIFHEKISIKNFLDTVFSQEDFFPHMDEKDTEEGEEIKEFLSDIYIQLKDLY</sequence>
<comment type="caution">
    <text evidence="1">The sequence shown here is derived from an EMBL/GenBank/DDBJ whole genome shotgun (WGS) entry which is preliminary data.</text>
</comment>
<name>A0A0A2FWV3_9PORP</name>
<gene>
    <name evidence="1" type="ORF">HR15_00785</name>
</gene>
<organism evidence="1 2">
    <name type="scientific">Porphyromonas gulae</name>
    <dbReference type="NCBI Taxonomy" id="111105"/>
    <lineage>
        <taxon>Bacteria</taxon>
        <taxon>Pseudomonadati</taxon>
        <taxon>Bacteroidota</taxon>
        <taxon>Bacteroidia</taxon>
        <taxon>Bacteroidales</taxon>
        <taxon>Porphyromonadaceae</taxon>
        <taxon>Porphyromonas</taxon>
    </lineage>
</organism>
<reference evidence="1 2" key="1">
    <citation type="submission" date="2014-08" db="EMBL/GenBank/DDBJ databases">
        <title>Porphyromonas gulae strain:COT-052_OH3439 Genome sequencing.</title>
        <authorList>
            <person name="Wallis C."/>
            <person name="Deusch O."/>
            <person name="O'Flynn C."/>
            <person name="Davis I."/>
            <person name="Jospin G."/>
            <person name="Darling A.E."/>
            <person name="Coil D.A."/>
            <person name="Alexiev A."/>
            <person name="Horsfall A."/>
            <person name="Kirkwood N."/>
            <person name="Harris S."/>
            <person name="Eisen J.A."/>
        </authorList>
    </citation>
    <scope>NUCLEOTIDE SEQUENCE [LARGE SCALE GENOMIC DNA]</scope>
    <source>
        <strain evidence="2">COT-052 OH3439</strain>
    </source>
</reference>
<accession>A0A0A2FWV3</accession>
<dbReference type="AlphaFoldDB" id="A0A0A2FWV3"/>
<protein>
    <recommendedName>
        <fullName evidence="3">CRISPR-associated protein Cmr1</fullName>
    </recommendedName>
</protein>
<proteinExistence type="predicted"/>